<dbReference type="EMBL" id="LT629782">
    <property type="protein sequence ID" value="SDU21836.1"/>
    <property type="molecule type" value="Genomic_DNA"/>
</dbReference>
<dbReference type="AlphaFoldDB" id="A0A8B3Y379"/>
<dbReference type="Proteomes" id="UP000183653">
    <property type="component" value="Chromosome I"/>
</dbReference>
<dbReference type="PROSITE" id="PS51257">
    <property type="entry name" value="PROKAR_LIPOPROTEIN"/>
    <property type="match status" value="1"/>
</dbReference>
<proteinExistence type="predicted"/>
<evidence type="ECO:0008006" key="3">
    <source>
        <dbReference type="Google" id="ProtNLM"/>
    </source>
</evidence>
<sequence length="181" mass="19658">MNIRLLALFSTLLLSGCGSTNHKLPLQEQSYDQATSARIRLYGNNGLPAAINPGQDCASSKEPIYAYGDTLADKFNSTLGKHTIRSIGMPASWRSDHLSYGESYSEFVIPAGAPSVVVMKMVTDQFRCVPAPQVFTPEAGKDYEAYLDRHDWRCGGVIRLLSGLETPSPVAEVPSTSCAKQ</sequence>
<dbReference type="OrthoDB" id="6936169at2"/>
<accession>A0A8B3Y379</accession>
<organism evidence="1 2">
    <name type="scientific">Pseudomonas orientalis</name>
    <dbReference type="NCBI Taxonomy" id="76758"/>
    <lineage>
        <taxon>Bacteria</taxon>
        <taxon>Pseudomonadati</taxon>
        <taxon>Pseudomonadota</taxon>
        <taxon>Gammaproteobacteria</taxon>
        <taxon>Pseudomonadales</taxon>
        <taxon>Pseudomonadaceae</taxon>
        <taxon>Pseudomonas</taxon>
    </lineage>
</organism>
<evidence type="ECO:0000313" key="1">
    <source>
        <dbReference type="EMBL" id="SDU21836.1"/>
    </source>
</evidence>
<reference evidence="1 2" key="1">
    <citation type="submission" date="2016-10" db="EMBL/GenBank/DDBJ databases">
        <authorList>
            <person name="Varghese N."/>
            <person name="Submissions S."/>
        </authorList>
    </citation>
    <scope>NUCLEOTIDE SEQUENCE [LARGE SCALE GENOMIC DNA]</scope>
    <source>
        <strain evidence="1 2">BS2775</strain>
    </source>
</reference>
<keyword evidence="2" id="KW-1185">Reference proteome</keyword>
<name>A0A8B3Y379_9PSED</name>
<gene>
    <name evidence="1" type="ORF">SAMN04490197_3922</name>
</gene>
<protein>
    <recommendedName>
        <fullName evidence="3">Lipoprotein</fullName>
    </recommendedName>
</protein>
<dbReference type="RefSeq" id="WP_156421684.1">
    <property type="nucleotide sequence ID" value="NZ_JYLM01000010.1"/>
</dbReference>
<evidence type="ECO:0000313" key="2">
    <source>
        <dbReference type="Proteomes" id="UP000183653"/>
    </source>
</evidence>